<protein>
    <submittedName>
        <fullName evidence="1">Uncharacterized protein</fullName>
    </submittedName>
</protein>
<comment type="caution">
    <text evidence="1">The sequence shown here is derived from an EMBL/GenBank/DDBJ whole genome shotgun (WGS) entry which is preliminary data.</text>
</comment>
<organism evidence="1 2">
    <name type="scientific">Brevibacillus antibioticus</name>
    <dbReference type="NCBI Taxonomy" id="2570228"/>
    <lineage>
        <taxon>Bacteria</taxon>
        <taxon>Bacillati</taxon>
        <taxon>Bacillota</taxon>
        <taxon>Bacilli</taxon>
        <taxon>Bacillales</taxon>
        <taxon>Paenibacillaceae</taxon>
        <taxon>Brevibacillus</taxon>
    </lineage>
</organism>
<dbReference type="OrthoDB" id="2474950at2"/>
<dbReference type="Proteomes" id="UP000307841">
    <property type="component" value="Unassembled WGS sequence"/>
</dbReference>
<gene>
    <name evidence="1" type="ORF">E8L90_13115</name>
</gene>
<proteinExistence type="predicted"/>
<evidence type="ECO:0000313" key="2">
    <source>
        <dbReference type="Proteomes" id="UP000307841"/>
    </source>
</evidence>
<evidence type="ECO:0000313" key="1">
    <source>
        <dbReference type="EMBL" id="TKI59325.1"/>
    </source>
</evidence>
<dbReference type="EMBL" id="SZNK01000001">
    <property type="protein sequence ID" value="TKI59325.1"/>
    <property type="molecule type" value="Genomic_DNA"/>
</dbReference>
<keyword evidence="2" id="KW-1185">Reference proteome</keyword>
<reference evidence="1 2" key="1">
    <citation type="submission" date="2019-04" db="EMBL/GenBank/DDBJ databases">
        <title>Whole genome sequencing of Brevibacillus sp. TGS2-1.</title>
        <authorList>
            <person name="Choi A."/>
        </authorList>
    </citation>
    <scope>NUCLEOTIDE SEQUENCE [LARGE SCALE GENOMIC DNA]</scope>
    <source>
        <strain evidence="1 2">TGS2-1</strain>
    </source>
</reference>
<sequence>MLNKLFKSGNLIVVLPLLFALLIPASFLLDPSPAQRNEFGWNLQAGSANGIVAKTPIDVASNLFYNDRPLQNALVKVTYIDNNQNMSFVLQPYEGGYEGIIFFQEPGKHTLQFSVEKGDIIGSENWEIDVKE</sequence>
<dbReference type="AlphaFoldDB" id="A0A4U2YFP9"/>
<accession>A0A4U2YFP9</accession>
<name>A0A4U2YFP9_9BACL</name>